<gene>
    <name evidence="4" type="ORF">SAMN05421844_10914</name>
</gene>
<keyword evidence="5" id="KW-1185">Reference proteome</keyword>
<dbReference type="InterPro" id="IPR006860">
    <property type="entry name" value="FecR"/>
</dbReference>
<dbReference type="InterPro" id="IPR032623">
    <property type="entry name" value="FecR_N"/>
</dbReference>
<evidence type="ECO:0000313" key="4">
    <source>
        <dbReference type="EMBL" id="SDH50199.1"/>
    </source>
</evidence>
<dbReference type="Pfam" id="PF04773">
    <property type="entry name" value="FecR"/>
    <property type="match status" value="1"/>
</dbReference>
<dbReference type="Proteomes" id="UP000199468">
    <property type="component" value="Unassembled WGS sequence"/>
</dbReference>
<keyword evidence="1" id="KW-0472">Membrane</keyword>
<dbReference type="PIRSF" id="PIRSF018266">
    <property type="entry name" value="FecR"/>
    <property type="match status" value="1"/>
</dbReference>
<dbReference type="EMBL" id="FNBZ01000009">
    <property type="protein sequence ID" value="SDH50199.1"/>
    <property type="molecule type" value="Genomic_DNA"/>
</dbReference>
<name>A0ABY0P6E0_9HYPH</name>
<organism evidence="4 5">
    <name type="scientific">Bosea robiniae</name>
    <dbReference type="NCBI Taxonomy" id="1036780"/>
    <lineage>
        <taxon>Bacteria</taxon>
        <taxon>Pseudomonadati</taxon>
        <taxon>Pseudomonadota</taxon>
        <taxon>Alphaproteobacteria</taxon>
        <taxon>Hyphomicrobiales</taxon>
        <taxon>Boseaceae</taxon>
        <taxon>Bosea</taxon>
    </lineage>
</organism>
<evidence type="ECO:0000256" key="1">
    <source>
        <dbReference type="SAM" id="Phobius"/>
    </source>
</evidence>
<dbReference type="Pfam" id="PF16220">
    <property type="entry name" value="DUF4880"/>
    <property type="match status" value="1"/>
</dbReference>
<comment type="caution">
    <text evidence="4">The sequence shown here is derived from an EMBL/GenBank/DDBJ whole genome shotgun (WGS) entry which is preliminary data.</text>
</comment>
<evidence type="ECO:0000259" key="3">
    <source>
        <dbReference type="Pfam" id="PF16220"/>
    </source>
</evidence>
<protein>
    <submittedName>
        <fullName evidence="4">Transmembrane sensor</fullName>
    </submittedName>
</protein>
<dbReference type="PANTHER" id="PTHR30273:SF2">
    <property type="entry name" value="PROTEIN FECR"/>
    <property type="match status" value="1"/>
</dbReference>
<dbReference type="PANTHER" id="PTHR30273">
    <property type="entry name" value="PERIPLASMIC SIGNAL SENSOR AND SIGMA FACTOR ACTIVATOR FECR-RELATED"/>
    <property type="match status" value="1"/>
</dbReference>
<evidence type="ECO:0000313" key="5">
    <source>
        <dbReference type="Proteomes" id="UP000199468"/>
    </source>
</evidence>
<keyword evidence="1" id="KW-1133">Transmembrane helix</keyword>
<feature type="domain" description="FecR N-terminal" evidence="3">
    <location>
        <begin position="16"/>
        <end position="57"/>
    </location>
</feature>
<feature type="transmembrane region" description="Helical" evidence="1">
    <location>
        <begin position="95"/>
        <end position="114"/>
    </location>
</feature>
<proteinExistence type="predicted"/>
<dbReference type="InterPro" id="IPR012373">
    <property type="entry name" value="Ferrdict_sens_TM"/>
</dbReference>
<keyword evidence="1 4" id="KW-0812">Transmembrane</keyword>
<dbReference type="RefSeq" id="WP_091861512.1">
    <property type="nucleotide sequence ID" value="NZ_FNBZ01000009.1"/>
</dbReference>
<feature type="domain" description="FecR protein" evidence="2">
    <location>
        <begin position="128"/>
        <end position="217"/>
    </location>
</feature>
<accession>A0ABY0P6E0</accession>
<dbReference type="Gene3D" id="2.60.120.1440">
    <property type="match status" value="1"/>
</dbReference>
<reference evidence="4 5" key="1">
    <citation type="submission" date="2016-10" db="EMBL/GenBank/DDBJ databases">
        <authorList>
            <person name="Varghese N."/>
            <person name="Submissions S."/>
        </authorList>
    </citation>
    <scope>NUCLEOTIDE SEQUENCE [LARGE SCALE GENOMIC DNA]</scope>
    <source>
        <strain evidence="4 5">DSM 26672</strain>
    </source>
</reference>
<dbReference type="Gene3D" id="3.55.50.30">
    <property type="match status" value="1"/>
</dbReference>
<sequence>MDTDDSPRTDELLLEKQAIAWFTRMNGRPSPADRGDFEAWLAASSDHARHYDKVAALWSDMGPLSAALGASETEALAAPLERIRALRRERGRGRAAAGAVLGLVLALCLGWIWLDRPHLFENWRADQVTARGEQRMIVLADGSTAQLDSDSALAVDFSAGLRRVRLLRGTAFFEVKRSEAPFVVSAGQGEARVLGTSFEVAASDEGSVTVTLASGSVSVELPQSREAVVLNPGERVAYGGHGLGKAEAVDVAEVTAWRAGRFIFDDMPLARVLARIERHHRGRIVLLGSTLGGRHVTGNVTLRDSAAALAALQSSVGFSVTTVGPVTFVSP</sequence>
<evidence type="ECO:0000259" key="2">
    <source>
        <dbReference type="Pfam" id="PF04773"/>
    </source>
</evidence>